<dbReference type="PATRIC" id="fig|1150625.3.peg.3447"/>
<evidence type="ECO:0000313" key="7">
    <source>
        <dbReference type="Proteomes" id="UP000074108"/>
    </source>
</evidence>
<evidence type="ECO:0000259" key="5">
    <source>
        <dbReference type="SMART" id="SM00226"/>
    </source>
</evidence>
<feature type="active site" evidence="4">
    <location>
        <position position="14"/>
    </location>
</feature>
<organism evidence="6 7">
    <name type="scientific">Bacillus coahuilensis p1.1.43</name>
    <dbReference type="NCBI Taxonomy" id="1150625"/>
    <lineage>
        <taxon>Bacteria</taxon>
        <taxon>Bacillati</taxon>
        <taxon>Bacillota</taxon>
        <taxon>Bacilli</taxon>
        <taxon>Bacillales</taxon>
        <taxon>Bacillaceae</taxon>
        <taxon>Bacillus</taxon>
    </lineage>
</organism>
<keyword evidence="3" id="KW-0904">Protein phosphatase</keyword>
<proteinExistence type="inferred from homology"/>
<evidence type="ECO:0000256" key="4">
    <source>
        <dbReference type="PIRSR" id="PIRSR617867-1"/>
    </source>
</evidence>
<dbReference type="InterPro" id="IPR023485">
    <property type="entry name" value="Ptyr_pPase"/>
</dbReference>
<dbReference type="Pfam" id="PF01451">
    <property type="entry name" value="LMWPc"/>
    <property type="match status" value="1"/>
</dbReference>
<name>A0A147K4B0_9BACI</name>
<dbReference type="InterPro" id="IPR050438">
    <property type="entry name" value="LMW_PTPase"/>
</dbReference>
<feature type="active site" description="Nucleophile" evidence="4">
    <location>
        <position position="8"/>
    </location>
</feature>
<evidence type="ECO:0000256" key="3">
    <source>
        <dbReference type="ARBA" id="ARBA00022912"/>
    </source>
</evidence>
<dbReference type="RefSeq" id="WP_059352008.1">
    <property type="nucleotide sequence ID" value="NZ_LDYG01000053.1"/>
</dbReference>
<dbReference type="InterPro" id="IPR017867">
    <property type="entry name" value="Tyr_phospatase_low_mol_wt"/>
</dbReference>
<evidence type="ECO:0000256" key="1">
    <source>
        <dbReference type="ARBA" id="ARBA00011063"/>
    </source>
</evidence>
<dbReference type="PANTHER" id="PTHR11717:SF31">
    <property type="entry name" value="LOW MOLECULAR WEIGHT PROTEIN-TYROSINE-PHOSPHATASE ETP-RELATED"/>
    <property type="match status" value="1"/>
</dbReference>
<sequence>MRNILFICTGNTCRSPMAEALLRKHQPDWNVRSAGIFAMEGNSASEGTKQVLKENDIIHDHQSSMLTKDSLDWADYIFTMTTSHKETIRNQYPHVADKLFTLKEYVNGKSNDHDVVDPFGGPVPIYRETFLELDELVRGLIKKVENE</sequence>
<protein>
    <submittedName>
        <fullName evidence="6">Phosphatase</fullName>
    </submittedName>
</protein>
<comment type="caution">
    <text evidence="6">The sequence shown here is derived from an EMBL/GenBank/DDBJ whole genome shotgun (WGS) entry which is preliminary data.</text>
</comment>
<dbReference type="EMBL" id="LDYG01000053">
    <property type="protein sequence ID" value="KUP04169.1"/>
    <property type="molecule type" value="Genomic_DNA"/>
</dbReference>
<evidence type="ECO:0000313" key="6">
    <source>
        <dbReference type="EMBL" id="KUP04169.1"/>
    </source>
</evidence>
<dbReference type="PANTHER" id="PTHR11717">
    <property type="entry name" value="LOW MOLECULAR WEIGHT PROTEIN TYROSINE PHOSPHATASE"/>
    <property type="match status" value="1"/>
</dbReference>
<dbReference type="Proteomes" id="UP000074108">
    <property type="component" value="Unassembled WGS sequence"/>
</dbReference>
<dbReference type="CDD" id="cd16344">
    <property type="entry name" value="LMWPAP"/>
    <property type="match status" value="1"/>
</dbReference>
<accession>A0A147K4B0</accession>
<dbReference type="OrthoDB" id="9784339at2"/>
<dbReference type="AlphaFoldDB" id="A0A147K4B0"/>
<feature type="domain" description="Phosphotyrosine protein phosphatase I" evidence="5">
    <location>
        <begin position="2"/>
        <end position="143"/>
    </location>
</feature>
<dbReference type="STRING" id="1150625.Q75_16425"/>
<dbReference type="SMART" id="SM00226">
    <property type="entry name" value="LMWPc"/>
    <property type="match status" value="1"/>
</dbReference>
<dbReference type="SUPFAM" id="SSF52788">
    <property type="entry name" value="Phosphotyrosine protein phosphatases I"/>
    <property type="match status" value="1"/>
</dbReference>
<feature type="active site" description="Proton donor" evidence="4">
    <location>
        <position position="117"/>
    </location>
</feature>
<dbReference type="PRINTS" id="PR00719">
    <property type="entry name" value="LMWPTPASE"/>
</dbReference>
<reference evidence="6 7" key="1">
    <citation type="journal article" date="2016" name="Front. Microbiol.">
        <title>Microevolution Analysis of Bacillus coahuilensis Unveils Differences in Phosphorus Acquisition Strategies and Their Regulation.</title>
        <authorList>
            <person name="Gomez-Lunar Z."/>
            <person name="Hernandez-Gonzalez I."/>
            <person name="Rodriguez-Torres M.D."/>
            <person name="Souza V."/>
            <person name="Olmedo-Alvarez G."/>
        </authorList>
    </citation>
    <scope>NUCLEOTIDE SEQUENCE [LARGE SCALE GENOMIC DNA]</scope>
    <source>
        <strain evidence="7">p1.1.43</strain>
    </source>
</reference>
<dbReference type="GO" id="GO:0004725">
    <property type="term" value="F:protein tyrosine phosphatase activity"/>
    <property type="evidence" value="ECO:0007669"/>
    <property type="project" value="InterPro"/>
</dbReference>
<dbReference type="Gene3D" id="3.40.50.2300">
    <property type="match status" value="1"/>
</dbReference>
<dbReference type="InterPro" id="IPR036196">
    <property type="entry name" value="Ptyr_pPase_sf"/>
</dbReference>
<keyword evidence="7" id="KW-1185">Reference proteome</keyword>
<gene>
    <name evidence="6" type="ORF">Q75_16425</name>
</gene>
<comment type="similarity">
    <text evidence="1">Belongs to the low molecular weight phosphotyrosine protein phosphatase family.</text>
</comment>
<keyword evidence="2" id="KW-0378">Hydrolase</keyword>
<evidence type="ECO:0000256" key="2">
    <source>
        <dbReference type="ARBA" id="ARBA00022801"/>
    </source>
</evidence>